<protein>
    <submittedName>
        <fullName evidence="2">DNA binding domain-containing protein</fullName>
    </submittedName>
</protein>
<sequence length="524" mass="60093">MRINDLVGETTEYDKKLKVELRKPKSWCKSISAFANTLGGALIFGVSDENEIIGLDNPVKDAEKISEIIKTKLNPIPEFKMSFRKVEDNILIILEVFKGDETPYYYYNDGSLEAYIRIGNESVKASPTELQRLVLRGRNKSYDSQKSMYKIRDYSFSKLRERYKKWTGYSFDEKNLISFGLADEEGYLTIAGSLIVDDSPVHHSRLFCTRWNGLNKSSGVLDALDEAEYEGSVISLIENGEAFIKRNAKMMWRKTANSREEMPDYVERSYHEALVNAIAHRDYLIYGSEVHIDIYDDRMEIYSPGGMPDGSIIQDRDPLTVPSTRRNPVLADIFNRLGYMERKGSGFAKIIDNYAFQINYKEDKKPYFRSDRYQFTVIMPNLNYSDKKEDSLNDQNRTDDTINVQNGANDIINDTLNVQNGASDIINDTINIQKGAGDIINDQDGTDNIINHQSDVKDEIELTMEEIKILEIMKNKPDITIKQLTVILSGISNRTITRNIVILKKKGLLERVGSRKKGYWKVKR</sequence>
<dbReference type="Proteomes" id="UP001197492">
    <property type="component" value="Unassembled WGS sequence"/>
</dbReference>
<comment type="caution">
    <text evidence="2">The sequence shown here is derived from an EMBL/GenBank/DDBJ whole genome shotgun (WGS) entry which is preliminary data.</text>
</comment>
<dbReference type="AlphaFoldDB" id="A0AAW4MTS9"/>
<dbReference type="InterPro" id="IPR007421">
    <property type="entry name" value="Schlafen_AlbA_2_dom"/>
</dbReference>
<proteinExistence type="predicted"/>
<dbReference type="Pfam" id="PF13749">
    <property type="entry name" value="HATPase_c_4"/>
    <property type="match status" value="1"/>
</dbReference>
<evidence type="ECO:0000313" key="3">
    <source>
        <dbReference type="EMBL" id="MBV3392728.1"/>
    </source>
</evidence>
<dbReference type="RefSeq" id="WP_217747498.1">
    <property type="nucleotide sequence ID" value="NZ_JAHOEB010000026.1"/>
</dbReference>
<dbReference type="EMBL" id="JAHOEL010000026">
    <property type="protein sequence ID" value="MBV3392728.1"/>
    <property type="molecule type" value="Genomic_DNA"/>
</dbReference>
<accession>A0AAW4MTS9</accession>
<dbReference type="Proteomes" id="UP001196408">
    <property type="component" value="Unassembled WGS sequence"/>
</dbReference>
<gene>
    <name evidence="2" type="ORF">KSV97_05200</name>
    <name evidence="3" type="ORF">KSW06_05565</name>
</gene>
<organism evidence="2 4">
    <name type="scientific">Catenibacterium mitsuokai</name>
    <dbReference type="NCBI Taxonomy" id="100886"/>
    <lineage>
        <taxon>Bacteria</taxon>
        <taxon>Bacillati</taxon>
        <taxon>Bacillota</taxon>
        <taxon>Erysipelotrichia</taxon>
        <taxon>Erysipelotrichales</taxon>
        <taxon>Coprobacillaceae</taxon>
        <taxon>Catenibacterium</taxon>
    </lineage>
</organism>
<dbReference type="PANTHER" id="PTHR30595">
    <property type="entry name" value="GLPR-RELATED TRANSCRIPTIONAL REPRESSOR"/>
    <property type="match status" value="1"/>
</dbReference>
<name>A0AAW4MTS9_9FIRM</name>
<dbReference type="PANTHER" id="PTHR30595:SF6">
    <property type="entry name" value="SCHLAFEN ALBA-2 DOMAIN-CONTAINING PROTEIN"/>
    <property type="match status" value="1"/>
</dbReference>
<dbReference type="Pfam" id="PF04326">
    <property type="entry name" value="SLFN_AlbA_2"/>
    <property type="match status" value="1"/>
</dbReference>
<reference evidence="2 5" key="1">
    <citation type="submission" date="2021-06" db="EMBL/GenBank/DDBJ databases">
        <title>Collection of gut derived symbiotic bacterial strains cultured from healthy donors.</title>
        <authorList>
            <person name="Lin H."/>
            <person name="Littmann E."/>
            <person name="Pamer E.G."/>
        </authorList>
    </citation>
    <scope>NUCLEOTIDE SEQUENCE</scope>
    <source>
        <strain evidence="3 5">MSK.21.70</strain>
        <strain evidence="2">MSK.21.82</strain>
    </source>
</reference>
<evidence type="ECO:0000259" key="1">
    <source>
        <dbReference type="Pfam" id="PF04326"/>
    </source>
</evidence>
<evidence type="ECO:0000313" key="4">
    <source>
        <dbReference type="Proteomes" id="UP001196408"/>
    </source>
</evidence>
<evidence type="ECO:0000313" key="5">
    <source>
        <dbReference type="Proteomes" id="UP001197492"/>
    </source>
</evidence>
<keyword evidence="5" id="KW-1185">Reference proteome</keyword>
<dbReference type="EMBL" id="JAHOEF010000024">
    <property type="protein sequence ID" value="MBV3382635.1"/>
    <property type="molecule type" value="Genomic_DNA"/>
</dbReference>
<feature type="domain" description="Schlafen AlbA-2" evidence="1">
    <location>
        <begin position="9"/>
        <end position="125"/>
    </location>
</feature>
<evidence type="ECO:0000313" key="2">
    <source>
        <dbReference type="EMBL" id="MBV3382635.1"/>
    </source>
</evidence>